<dbReference type="PANTHER" id="PTHR43358:SF4">
    <property type="entry name" value="ALPHA_BETA HYDROLASE FOLD-1 DOMAIN-CONTAINING PROTEIN"/>
    <property type="match status" value="1"/>
</dbReference>
<feature type="domain" description="Serine aminopeptidase S33" evidence="1">
    <location>
        <begin position="68"/>
        <end position="178"/>
    </location>
</feature>
<evidence type="ECO:0000313" key="2">
    <source>
        <dbReference type="EMBL" id="XCG50578.1"/>
    </source>
</evidence>
<dbReference type="PANTHER" id="PTHR43358">
    <property type="entry name" value="ALPHA/BETA-HYDROLASE"/>
    <property type="match status" value="1"/>
</dbReference>
<reference evidence="2" key="1">
    <citation type="submission" date="2024-06" db="EMBL/GenBank/DDBJ databases">
        <title>Mesorhizobium karijinii sp. nov., a symbiont of the iconic Swainsona formosa from arid Australia.</title>
        <authorList>
            <person name="Hill Y.J."/>
            <person name="Watkin E.L.J."/>
            <person name="O'Hara G.W."/>
            <person name="Terpolilli J."/>
            <person name="Tye M.L."/>
            <person name="Kohlmeier M.G."/>
        </authorList>
    </citation>
    <scope>NUCLEOTIDE SEQUENCE</scope>
    <source>
        <strain evidence="2">WSM2240</strain>
    </source>
</reference>
<dbReference type="Gene3D" id="3.40.50.1820">
    <property type="entry name" value="alpha/beta hydrolase"/>
    <property type="match status" value="1"/>
</dbReference>
<accession>A0AAU8CUW6</accession>
<gene>
    <name evidence="2" type="ORF">ABVK50_08930</name>
</gene>
<dbReference type="AlphaFoldDB" id="A0AAU8CUW6"/>
<keyword evidence="2" id="KW-0378">Hydrolase</keyword>
<proteinExistence type="predicted"/>
<dbReference type="InterPro" id="IPR052920">
    <property type="entry name" value="DNA-binding_regulatory"/>
</dbReference>
<dbReference type="InterPro" id="IPR029058">
    <property type="entry name" value="AB_hydrolase_fold"/>
</dbReference>
<dbReference type="RefSeq" id="WP_353641895.1">
    <property type="nucleotide sequence ID" value="NZ_CP159253.1"/>
</dbReference>
<organism evidence="2">
    <name type="scientific">Mesorhizobium sp. WSM2240</name>
    <dbReference type="NCBI Taxonomy" id="3228851"/>
    <lineage>
        <taxon>Bacteria</taxon>
        <taxon>Pseudomonadati</taxon>
        <taxon>Pseudomonadota</taxon>
        <taxon>Alphaproteobacteria</taxon>
        <taxon>Hyphomicrobiales</taxon>
        <taxon>Phyllobacteriaceae</taxon>
        <taxon>Mesorhizobium</taxon>
    </lineage>
</organism>
<evidence type="ECO:0000259" key="1">
    <source>
        <dbReference type="Pfam" id="PF12146"/>
    </source>
</evidence>
<sequence>MLRASPLAVLVPLTLLGAGLWSVGSEAIARVPRAVLRPPADFPLETVALADLARPELSGWVAERPGSCAVVVLLHGRGASKADMVARAKLLFAFGYSVALFDLSGHGESAGTMRGFGYAEAEDVHRILTFAKGRFDGQRIGAVGSSLGAAALVFAADKEPADAYVLEQLYATLIETTALRSPIPFARKLQAWLLLSQMPLRLGYGAADVRPIDHMGGIGGPALLLAGASDPFIDPSQTHALKQASHLRAELVWFEGAGHVDLQRYDAGKYRNAVVPFLEKNLCRNGVDPK</sequence>
<protein>
    <submittedName>
        <fullName evidence="2">Alpha/beta fold hydrolase</fullName>
    </submittedName>
</protein>
<dbReference type="GO" id="GO:0016787">
    <property type="term" value="F:hydrolase activity"/>
    <property type="evidence" value="ECO:0007669"/>
    <property type="project" value="UniProtKB-KW"/>
</dbReference>
<dbReference type="Pfam" id="PF12146">
    <property type="entry name" value="Hydrolase_4"/>
    <property type="match status" value="1"/>
</dbReference>
<dbReference type="EMBL" id="CP159253">
    <property type="protein sequence ID" value="XCG50578.1"/>
    <property type="molecule type" value="Genomic_DNA"/>
</dbReference>
<name>A0AAU8CUW6_9HYPH</name>
<dbReference type="SUPFAM" id="SSF53474">
    <property type="entry name" value="alpha/beta-Hydrolases"/>
    <property type="match status" value="1"/>
</dbReference>
<dbReference type="InterPro" id="IPR022742">
    <property type="entry name" value="Hydrolase_4"/>
</dbReference>